<dbReference type="RefSeq" id="WP_035136300.1">
    <property type="nucleotide sequence ID" value="NZ_JRLV01000041.1"/>
</dbReference>
<organism evidence="1 2">
    <name type="scientific">Flavobacterium beibuense F44-8</name>
    <dbReference type="NCBI Taxonomy" id="1406840"/>
    <lineage>
        <taxon>Bacteria</taxon>
        <taxon>Pseudomonadati</taxon>
        <taxon>Bacteroidota</taxon>
        <taxon>Flavobacteriia</taxon>
        <taxon>Flavobacteriales</taxon>
        <taxon>Flavobacteriaceae</taxon>
        <taxon>Flavobacterium</taxon>
    </lineage>
</organism>
<evidence type="ECO:0000313" key="2">
    <source>
        <dbReference type="Proteomes" id="UP000030129"/>
    </source>
</evidence>
<dbReference type="STRING" id="1406840.Q763_17605"/>
<accession>A0A0A2LHF8</accession>
<name>A0A0A2LHF8_9FLAO</name>
<reference evidence="1 2" key="1">
    <citation type="submission" date="2013-09" db="EMBL/GenBank/DDBJ databases">
        <authorList>
            <person name="Zeng Z."/>
            <person name="Chen C."/>
        </authorList>
    </citation>
    <scope>NUCLEOTIDE SEQUENCE [LARGE SCALE GENOMIC DNA]</scope>
    <source>
        <strain evidence="1 2">F44-8</strain>
    </source>
</reference>
<dbReference type="AlphaFoldDB" id="A0A0A2LHF8"/>
<protein>
    <submittedName>
        <fullName evidence="1">Uncharacterized protein</fullName>
    </submittedName>
</protein>
<dbReference type="EMBL" id="JRLV01000041">
    <property type="protein sequence ID" value="KGO78603.1"/>
    <property type="molecule type" value="Genomic_DNA"/>
</dbReference>
<keyword evidence="2" id="KW-1185">Reference proteome</keyword>
<proteinExistence type="predicted"/>
<sequence length="158" mass="17616">MSDNVLYYAPSEGYWNQKVLMLQSVDTLGRKNTALTELLVQGKVSRMVTENTQQGTYRASHKAINGTFSFISATAKGCQGILKADNVIALPLQEPDALAEAITDREIRKHAGLTDQAKEDKAIRLLQFLFRELKTVKVINPHLEQLDITGLFKRITGL</sequence>
<dbReference type="Proteomes" id="UP000030129">
    <property type="component" value="Unassembled WGS sequence"/>
</dbReference>
<gene>
    <name evidence="1" type="ORF">Q763_17605</name>
</gene>
<evidence type="ECO:0000313" key="1">
    <source>
        <dbReference type="EMBL" id="KGO78603.1"/>
    </source>
</evidence>
<comment type="caution">
    <text evidence="1">The sequence shown here is derived from an EMBL/GenBank/DDBJ whole genome shotgun (WGS) entry which is preliminary data.</text>
</comment>